<evidence type="ECO:0000259" key="4">
    <source>
        <dbReference type="Pfam" id="PF00155"/>
    </source>
</evidence>
<sequence>YYEFLDEPVDLLPLVRSNEKPNLLLMRTFSKIYGLAGLRIGYGIGHPDFVSALEKVRQPFNTNAVAQAGAMAALDDDVHLASTRSTNAGGLKFFEDVCAGQGIEFVPSYANFVMVRVGDGQAVFEALQRQGVITRPMVGYGLPDWIRLSIGTEKENERAAECLKAVLA</sequence>
<dbReference type="InterPro" id="IPR015422">
    <property type="entry name" value="PyrdxlP-dep_Trfase_small"/>
</dbReference>
<feature type="non-terminal residue" evidence="5">
    <location>
        <position position="1"/>
    </location>
</feature>
<dbReference type="InterPro" id="IPR015421">
    <property type="entry name" value="PyrdxlP-dep_Trfase_major"/>
</dbReference>
<reference evidence="5" key="1">
    <citation type="submission" date="2018-05" db="EMBL/GenBank/DDBJ databases">
        <authorList>
            <person name="Lanie J.A."/>
            <person name="Ng W.-L."/>
            <person name="Kazmierczak K.M."/>
            <person name="Andrzejewski T.M."/>
            <person name="Davidsen T.M."/>
            <person name="Wayne K.J."/>
            <person name="Tettelin H."/>
            <person name="Glass J.I."/>
            <person name="Rusch D."/>
            <person name="Podicherti R."/>
            <person name="Tsui H.-C.T."/>
            <person name="Winkler M.E."/>
        </authorList>
    </citation>
    <scope>NUCLEOTIDE SEQUENCE</scope>
</reference>
<keyword evidence="2" id="KW-0808">Transferase</keyword>
<dbReference type="SUPFAM" id="SSF53383">
    <property type="entry name" value="PLP-dependent transferases"/>
    <property type="match status" value="1"/>
</dbReference>
<evidence type="ECO:0000256" key="1">
    <source>
        <dbReference type="ARBA" id="ARBA00022576"/>
    </source>
</evidence>
<dbReference type="InterPro" id="IPR050106">
    <property type="entry name" value="HistidinolP_aminotransfase"/>
</dbReference>
<dbReference type="GO" id="GO:0008483">
    <property type="term" value="F:transaminase activity"/>
    <property type="evidence" value="ECO:0007669"/>
    <property type="project" value="UniProtKB-KW"/>
</dbReference>
<feature type="domain" description="Aminotransferase class I/classII large" evidence="4">
    <location>
        <begin position="14"/>
        <end position="161"/>
    </location>
</feature>
<dbReference type="GO" id="GO:0030170">
    <property type="term" value="F:pyridoxal phosphate binding"/>
    <property type="evidence" value="ECO:0007669"/>
    <property type="project" value="InterPro"/>
</dbReference>
<dbReference type="PANTHER" id="PTHR43643">
    <property type="entry name" value="HISTIDINOL-PHOSPHATE AMINOTRANSFERASE 2"/>
    <property type="match status" value="1"/>
</dbReference>
<dbReference type="Pfam" id="PF00155">
    <property type="entry name" value="Aminotran_1_2"/>
    <property type="match status" value="1"/>
</dbReference>
<proteinExistence type="predicted"/>
<evidence type="ECO:0000313" key="5">
    <source>
        <dbReference type="EMBL" id="SVC44108.1"/>
    </source>
</evidence>
<dbReference type="EMBL" id="UINC01091388">
    <property type="protein sequence ID" value="SVC44108.1"/>
    <property type="molecule type" value="Genomic_DNA"/>
</dbReference>
<keyword evidence="3" id="KW-0663">Pyridoxal phosphate</keyword>
<keyword evidence="1" id="KW-0032">Aminotransferase</keyword>
<protein>
    <recommendedName>
        <fullName evidence="4">Aminotransferase class I/classII large domain-containing protein</fullName>
    </recommendedName>
</protein>
<name>A0A382M665_9ZZZZ</name>
<dbReference type="Gene3D" id="3.90.1150.10">
    <property type="entry name" value="Aspartate Aminotransferase, domain 1"/>
    <property type="match status" value="1"/>
</dbReference>
<evidence type="ECO:0000256" key="3">
    <source>
        <dbReference type="ARBA" id="ARBA00022898"/>
    </source>
</evidence>
<dbReference type="CDD" id="cd00609">
    <property type="entry name" value="AAT_like"/>
    <property type="match status" value="1"/>
</dbReference>
<dbReference type="AlphaFoldDB" id="A0A382M665"/>
<dbReference type="InterPro" id="IPR004839">
    <property type="entry name" value="Aminotransferase_I/II_large"/>
</dbReference>
<gene>
    <name evidence="5" type="ORF">METZ01_LOCUS296962</name>
</gene>
<organism evidence="5">
    <name type="scientific">marine metagenome</name>
    <dbReference type="NCBI Taxonomy" id="408172"/>
    <lineage>
        <taxon>unclassified sequences</taxon>
        <taxon>metagenomes</taxon>
        <taxon>ecological metagenomes</taxon>
    </lineage>
</organism>
<dbReference type="PANTHER" id="PTHR43643:SF3">
    <property type="entry name" value="HISTIDINOL-PHOSPHATE AMINOTRANSFERASE"/>
    <property type="match status" value="1"/>
</dbReference>
<evidence type="ECO:0000256" key="2">
    <source>
        <dbReference type="ARBA" id="ARBA00022679"/>
    </source>
</evidence>
<dbReference type="InterPro" id="IPR015424">
    <property type="entry name" value="PyrdxlP-dep_Trfase"/>
</dbReference>
<accession>A0A382M665</accession>
<dbReference type="Gene3D" id="3.40.640.10">
    <property type="entry name" value="Type I PLP-dependent aspartate aminotransferase-like (Major domain)"/>
    <property type="match status" value="1"/>
</dbReference>